<dbReference type="WBParaSite" id="nRc.2.0.1.t27815-RA">
    <property type="protein sequence ID" value="nRc.2.0.1.t27815-RA"/>
    <property type="gene ID" value="nRc.2.0.1.g27815"/>
</dbReference>
<evidence type="ECO:0000313" key="1">
    <source>
        <dbReference type="Proteomes" id="UP000887565"/>
    </source>
</evidence>
<dbReference type="Proteomes" id="UP000887565">
    <property type="component" value="Unplaced"/>
</dbReference>
<name>A0A915JNN5_ROMCU</name>
<reference evidence="2" key="1">
    <citation type="submission" date="2022-11" db="UniProtKB">
        <authorList>
            <consortium name="WormBaseParasite"/>
        </authorList>
    </citation>
    <scope>IDENTIFICATION</scope>
</reference>
<proteinExistence type="predicted"/>
<keyword evidence="1" id="KW-1185">Reference proteome</keyword>
<dbReference type="AlphaFoldDB" id="A0A915JNN5"/>
<accession>A0A915JNN5</accession>
<evidence type="ECO:0000313" key="2">
    <source>
        <dbReference type="WBParaSite" id="nRc.2.0.1.t27815-RA"/>
    </source>
</evidence>
<organism evidence="1 2">
    <name type="scientific">Romanomermis culicivorax</name>
    <name type="common">Nematode worm</name>
    <dbReference type="NCBI Taxonomy" id="13658"/>
    <lineage>
        <taxon>Eukaryota</taxon>
        <taxon>Metazoa</taxon>
        <taxon>Ecdysozoa</taxon>
        <taxon>Nematoda</taxon>
        <taxon>Enoplea</taxon>
        <taxon>Dorylaimia</taxon>
        <taxon>Mermithida</taxon>
        <taxon>Mermithoidea</taxon>
        <taxon>Mermithidae</taxon>
        <taxon>Romanomermis</taxon>
    </lineage>
</organism>
<sequence>MQIFLATSHQVKEKDWLNDEKLFSVIPKQFKHYASLLLEHKLTYQTAMEESDNQASSSVKGMNKLLVKGIGVFSSDEEEDVKDNTILSEGNSTEKKIWRKAKTLRQYTLLY</sequence>
<protein>
    <submittedName>
        <fullName evidence="2">Uncharacterized protein</fullName>
    </submittedName>
</protein>